<gene>
    <name evidence="2 4" type="primary">alc</name>
    <name evidence="4" type="ORF">RFM68_27585</name>
</gene>
<dbReference type="RefSeq" id="WP_320236177.1">
    <property type="nucleotide sequence ID" value="NZ_JAVIJF010000024.1"/>
</dbReference>
<dbReference type="InterPro" id="IPR005164">
    <property type="entry name" value="Allantoicase"/>
</dbReference>
<keyword evidence="2 4" id="KW-0378">Hydrolase</keyword>
<comment type="catalytic activity">
    <reaction evidence="2">
        <text>allantoate + H2O = (S)-ureidoglycolate + urea</text>
        <dbReference type="Rhea" id="RHEA:11016"/>
        <dbReference type="ChEBI" id="CHEBI:15377"/>
        <dbReference type="ChEBI" id="CHEBI:16199"/>
        <dbReference type="ChEBI" id="CHEBI:17536"/>
        <dbReference type="ChEBI" id="CHEBI:57296"/>
        <dbReference type="EC" id="3.5.3.4"/>
    </reaction>
</comment>
<protein>
    <recommendedName>
        <fullName evidence="2">Probable allantoicase</fullName>
        <ecNumber evidence="2">3.5.3.4</ecNumber>
    </recommendedName>
    <alternativeName>
        <fullName evidence="2">Allantoate amidinohydrolase</fullName>
    </alternativeName>
</protein>
<dbReference type="EMBL" id="JAVIJF010000024">
    <property type="protein sequence ID" value="MDX8528243.1"/>
    <property type="molecule type" value="Genomic_DNA"/>
</dbReference>
<evidence type="ECO:0000256" key="2">
    <source>
        <dbReference type="HAMAP-Rule" id="MF_00813"/>
    </source>
</evidence>
<keyword evidence="5" id="KW-1185">Reference proteome</keyword>
<dbReference type="Pfam" id="PF03561">
    <property type="entry name" value="Allantoicase"/>
    <property type="match status" value="2"/>
</dbReference>
<dbReference type="NCBIfam" id="TIGR02961">
    <property type="entry name" value="allantoicase"/>
    <property type="match status" value="1"/>
</dbReference>
<dbReference type="Proteomes" id="UP001276840">
    <property type="component" value="Unassembled WGS sequence"/>
</dbReference>
<feature type="domain" description="Allantoicase" evidence="3">
    <location>
        <begin position="36"/>
        <end position="187"/>
    </location>
</feature>
<dbReference type="HAMAP" id="MF_00813">
    <property type="entry name" value="Allantoicase"/>
    <property type="match status" value="1"/>
</dbReference>
<evidence type="ECO:0000313" key="4">
    <source>
        <dbReference type="EMBL" id="MDX8528243.1"/>
    </source>
</evidence>
<comment type="caution">
    <text evidence="4">The sequence shown here is derived from an EMBL/GenBank/DDBJ whole genome shotgun (WGS) entry which is preliminary data.</text>
</comment>
<evidence type="ECO:0000256" key="1">
    <source>
        <dbReference type="ARBA" id="ARBA00009242"/>
    </source>
</evidence>
<sequence>MNMIGKTPGEAQDAYAMPELQETFAAEVDLASRWLGGSVLAASDESFGEKESLLTPTPSAFVPGNYGPRGEIVDGWETRRRREPGHDWALIRLGAAGIITAVDVDTSFFTGNFPTTCLIEACGVEGYPSPKALQSLDTEWIEIASRSPLKGDAHNRFDVSDRRRFTHVRLSAFPDGGIARLRVYGHVVPDPRIFDGLTVDLASQDHGGQVVTSSDGFYTSAAMLNRPDKARNMGDGWETRRRRDDGNDHAIIRLALPGRVRLVEIDTAHFKYNASAEVALYGAPGEGMPQADSDAWAPMLSRRSLQPDTRHVFMLPAGASPISFVRLDAFPDGGISRIRLWGAVYPAARCEAGYRWFNALPAEQARYVLLEQGASADLAARLTAARPLTRDPIGRFAGGAASDAATLATVKAMLDGDTP</sequence>
<proteinExistence type="inferred from homology"/>
<feature type="domain" description="Allantoicase" evidence="3">
    <location>
        <begin position="207"/>
        <end position="344"/>
    </location>
</feature>
<dbReference type="GO" id="GO:0004037">
    <property type="term" value="F:allantoicase activity"/>
    <property type="evidence" value="ECO:0007669"/>
    <property type="project" value="UniProtKB-EC"/>
</dbReference>
<evidence type="ECO:0000259" key="3">
    <source>
        <dbReference type="Pfam" id="PF03561"/>
    </source>
</evidence>
<comment type="pathway">
    <text evidence="2">Nitrogen metabolism; (S)-allantoin degradation; (S)-ureidoglycolate from allantoate (aminidohydrolase route): step 1/1.</text>
</comment>
<dbReference type="SUPFAM" id="SSF49785">
    <property type="entry name" value="Galactose-binding domain-like"/>
    <property type="match status" value="2"/>
</dbReference>
<organism evidence="4 5">
    <name type="scientific">Mesorhizobium montanum</name>
    <dbReference type="NCBI Taxonomy" id="3072323"/>
    <lineage>
        <taxon>Bacteria</taxon>
        <taxon>Pseudomonadati</taxon>
        <taxon>Pseudomonadota</taxon>
        <taxon>Alphaproteobacteria</taxon>
        <taxon>Hyphomicrobiales</taxon>
        <taxon>Phyllobacteriaceae</taxon>
        <taxon>Mesorhizobium</taxon>
    </lineage>
</organism>
<reference evidence="4 5" key="1">
    <citation type="submission" date="2023-08" db="EMBL/GenBank/DDBJ databases">
        <title>Implementing the SeqCode for naming new Mesorhizobium species isolated from Vachellia karroo root nodules.</title>
        <authorList>
            <person name="Van Lill M."/>
        </authorList>
    </citation>
    <scope>NUCLEOTIDE SEQUENCE [LARGE SCALE GENOMIC DNA]</scope>
    <source>
        <strain evidence="4 5">MSK 1335</strain>
    </source>
</reference>
<evidence type="ECO:0000313" key="5">
    <source>
        <dbReference type="Proteomes" id="UP001276840"/>
    </source>
</evidence>
<dbReference type="InterPro" id="IPR015908">
    <property type="entry name" value="Allantoicase_dom"/>
</dbReference>
<dbReference type="PANTHER" id="PTHR12045:SF3">
    <property type="entry name" value="INACTIVE ALLANTOICASE-RELATED"/>
    <property type="match status" value="1"/>
</dbReference>
<dbReference type="Gene3D" id="2.60.120.260">
    <property type="entry name" value="Galactose-binding domain-like"/>
    <property type="match status" value="2"/>
</dbReference>
<dbReference type="PANTHER" id="PTHR12045">
    <property type="entry name" value="ALLANTOICASE"/>
    <property type="match status" value="1"/>
</dbReference>
<name>A0ABU4ZS62_9HYPH</name>
<dbReference type="InterPro" id="IPR008979">
    <property type="entry name" value="Galactose-bd-like_sf"/>
</dbReference>
<dbReference type="EC" id="3.5.3.4" evidence="2"/>
<comment type="similarity">
    <text evidence="1 2">Belongs to the allantoicase family.</text>
</comment>
<accession>A0ABU4ZS62</accession>
<keyword evidence="2" id="KW-0659">Purine metabolism</keyword>